<sequence length="170" mass="18638">MRRLLGVLKNLDLSHNRLADFPWQDLRGLGALQILKLSNNRLSSVPRGALAGLRELRSLWLNDNQLATLPARTFEALPALAQLQLFRNPFNCSCKLFWLKEWALSAPRTSSRAPAPRCMAVAVFGKEDEGTYTCLAVNEVGTREASVEVALAGSRGPPPRSCPATTRSPA</sequence>
<dbReference type="SUPFAM" id="SSF48726">
    <property type="entry name" value="Immunoglobulin"/>
    <property type="match status" value="1"/>
</dbReference>
<keyword evidence="4" id="KW-1185">Reference proteome</keyword>
<keyword evidence="1" id="KW-0433">Leucine-rich repeat</keyword>
<evidence type="ECO:0000313" key="3">
    <source>
        <dbReference type="EMBL" id="RMC22783.1"/>
    </source>
</evidence>
<protein>
    <recommendedName>
        <fullName evidence="5">Ig-like domain-containing protein</fullName>
    </recommendedName>
</protein>
<dbReference type="OrthoDB" id="2151624at2759"/>
<dbReference type="InterPro" id="IPR001611">
    <property type="entry name" value="Leu-rich_rpt"/>
</dbReference>
<dbReference type="InterPro" id="IPR036179">
    <property type="entry name" value="Ig-like_dom_sf"/>
</dbReference>
<dbReference type="InterPro" id="IPR032675">
    <property type="entry name" value="LRR_dom_sf"/>
</dbReference>
<dbReference type="SUPFAM" id="SSF52058">
    <property type="entry name" value="L domain-like"/>
    <property type="match status" value="1"/>
</dbReference>
<dbReference type="Pfam" id="PF13855">
    <property type="entry name" value="LRR_8"/>
    <property type="match status" value="1"/>
</dbReference>
<dbReference type="InterPro" id="IPR013783">
    <property type="entry name" value="Ig-like_fold"/>
</dbReference>
<proteinExistence type="predicted"/>
<dbReference type="InterPro" id="IPR003591">
    <property type="entry name" value="Leu-rich_rpt_typical-subtyp"/>
</dbReference>
<evidence type="ECO:0000256" key="1">
    <source>
        <dbReference type="ARBA" id="ARBA00022614"/>
    </source>
</evidence>
<dbReference type="Proteomes" id="UP000269221">
    <property type="component" value="Unassembled WGS sequence"/>
</dbReference>
<dbReference type="SMART" id="SM00369">
    <property type="entry name" value="LRR_TYP"/>
    <property type="match status" value="3"/>
</dbReference>
<dbReference type="AlphaFoldDB" id="A0A3M0LBX0"/>
<dbReference type="EMBL" id="QRBI01000030">
    <property type="protein sequence ID" value="RMC22783.1"/>
    <property type="molecule type" value="Genomic_DNA"/>
</dbReference>
<gene>
    <name evidence="3" type="ORF">DUI87_00216</name>
</gene>
<dbReference type="Gene3D" id="2.60.40.10">
    <property type="entry name" value="Immunoglobulins"/>
    <property type="match status" value="1"/>
</dbReference>
<dbReference type="PRINTS" id="PR00019">
    <property type="entry name" value="LEURICHRPT"/>
</dbReference>
<dbReference type="STRING" id="333673.A0A3M0LBX0"/>
<dbReference type="Gene3D" id="3.80.10.10">
    <property type="entry name" value="Ribonuclease Inhibitor"/>
    <property type="match status" value="1"/>
</dbReference>
<evidence type="ECO:0000256" key="2">
    <source>
        <dbReference type="ARBA" id="ARBA00022737"/>
    </source>
</evidence>
<reference evidence="3 4" key="1">
    <citation type="submission" date="2018-07" db="EMBL/GenBank/DDBJ databases">
        <title>A high quality draft genome assembly of the barn swallow (H. rustica rustica).</title>
        <authorList>
            <person name="Formenti G."/>
            <person name="Chiara M."/>
            <person name="Poveda L."/>
            <person name="Francoijs K.-J."/>
            <person name="Bonisoli-Alquati A."/>
            <person name="Canova L."/>
            <person name="Gianfranceschi L."/>
            <person name="Horner D.S."/>
            <person name="Saino N."/>
        </authorList>
    </citation>
    <scope>NUCLEOTIDE SEQUENCE [LARGE SCALE GENOMIC DNA]</scope>
    <source>
        <strain evidence="3">Chelidonia</strain>
        <tissue evidence="3">Blood</tissue>
    </source>
</reference>
<evidence type="ECO:0008006" key="5">
    <source>
        <dbReference type="Google" id="ProtNLM"/>
    </source>
</evidence>
<dbReference type="PANTHER" id="PTHR24366:SF15">
    <property type="entry name" value="IMMUNOGLOBULIN SUPERFAMILY CONTAINING LEUCINE-RICH REPEAT PROTEIN 2"/>
    <property type="match status" value="1"/>
</dbReference>
<dbReference type="PANTHER" id="PTHR24366">
    <property type="entry name" value="IG(IMMUNOGLOBULIN) AND LRR(LEUCINE RICH REPEAT) DOMAINS"/>
    <property type="match status" value="1"/>
</dbReference>
<name>A0A3M0LBX0_HIRRU</name>
<comment type="caution">
    <text evidence="3">The sequence shown here is derived from an EMBL/GenBank/DDBJ whole genome shotgun (WGS) entry which is preliminary data.</text>
</comment>
<organism evidence="3 4">
    <name type="scientific">Hirundo rustica rustica</name>
    <dbReference type="NCBI Taxonomy" id="333673"/>
    <lineage>
        <taxon>Eukaryota</taxon>
        <taxon>Metazoa</taxon>
        <taxon>Chordata</taxon>
        <taxon>Craniata</taxon>
        <taxon>Vertebrata</taxon>
        <taxon>Euteleostomi</taxon>
        <taxon>Archelosauria</taxon>
        <taxon>Archosauria</taxon>
        <taxon>Dinosauria</taxon>
        <taxon>Saurischia</taxon>
        <taxon>Theropoda</taxon>
        <taxon>Coelurosauria</taxon>
        <taxon>Aves</taxon>
        <taxon>Neognathae</taxon>
        <taxon>Neoaves</taxon>
        <taxon>Telluraves</taxon>
        <taxon>Australaves</taxon>
        <taxon>Passeriformes</taxon>
        <taxon>Sylvioidea</taxon>
        <taxon>Hirundinidae</taxon>
        <taxon>Hirundo</taxon>
    </lineage>
</organism>
<dbReference type="Pfam" id="PF00560">
    <property type="entry name" value="LRR_1"/>
    <property type="match status" value="1"/>
</dbReference>
<keyword evidence="2" id="KW-0677">Repeat</keyword>
<evidence type="ECO:0000313" key="4">
    <source>
        <dbReference type="Proteomes" id="UP000269221"/>
    </source>
</evidence>
<accession>A0A3M0LBX0</accession>